<comment type="caution">
    <text evidence="2">The sequence shown here is derived from an EMBL/GenBank/DDBJ whole genome shotgun (WGS) entry which is preliminary data.</text>
</comment>
<evidence type="ECO:0000259" key="1">
    <source>
        <dbReference type="Pfam" id="PF20208"/>
    </source>
</evidence>
<gene>
    <name evidence="2" type="ORF">LCGC14_0507880</name>
</gene>
<proteinExistence type="predicted"/>
<feature type="domain" description="ARG and Rhodanese-Phosphatase-superfamily-associated" evidence="1">
    <location>
        <begin position="21"/>
        <end position="316"/>
    </location>
</feature>
<name>A0A0F9UNS5_9ZZZZ</name>
<dbReference type="InterPro" id="IPR046699">
    <property type="entry name" value="ARPP-1"/>
</dbReference>
<evidence type="ECO:0000313" key="2">
    <source>
        <dbReference type="EMBL" id="KKN62836.1"/>
    </source>
</evidence>
<sequence length="345" mass="39788">MKSESIQIVKSIFENPLSVLKLETSQIYENMTVIPIIIQDDKLFEFINIKEAEELDLIEIIETDTVNQLEVINKSDKQILIPFGMTVHGGKQDRTIWEPILLATGGKQNIFKENTKTASQKYTIPAKCVEQSRWNYTGGRGFKSSNTRLYPNVAYEAISTAGQGAVWNEIQSHRAEMNYAMDIAPTQSYLEMTKISDKQTEEICKNFKNVENQCGIAVFINNEFIGIEFYANQDVWKSMSNDILKAFSLEALRFKDKPKEKEIVEYHDELIRIFRSFNFKFSTREGVGLGYVVEFNSENNKWRGITLIHEQKSIQFYLVSKRGGHQAQTHSNVQFQTVVNQRYTI</sequence>
<dbReference type="AlphaFoldDB" id="A0A0F9UNS5"/>
<accession>A0A0F9UNS5</accession>
<dbReference type="Pfam" id="PF20208">
    <property type="entry name" value="ARPP-1"/>
    <property type="match status" value="1"/>
</dbReference>
<protein>
    <recommendedName>
        <fullName evidence="1">ARG and Rhodanese-Phosphatase-superfamily-associated domain-containing protein</fullName>
    </recommendedName>
</protein>
<dbReference type="EMBL" id="LAZR01000611">
    <property type="protein sequence ID" value="KKN62836.1"/>
    <property type="molecule type" value="Genomic_DNA"/>
</dbReference>
<reference evidence="2" key="1">
    <citation type="journal article" date="2015" name="Nature">
        <title>Complex archaea that bridge the gap between prokaryotes and eukaryotes.</title>
        <authorList>
            <person name="Spang A."/>
            <person name="Saw J.H."/>
            <person name="Jorgensen S.L."/>
            <person name="Zaremba-Niedzwiedzka K."/>
            <person name="Martijn J."/>
            <person name="Lind A.E."/>
            <person name="van Eijk R."/>
            <person name="Schleper C."/>
            <person name="Guy L."/>
            <person name="Ettema T.J."/>
        </authorList>
    </citation>
    <scope>NUCLEOTIDE SEQUENCE</scope>
</reference>
<organism evidence="2">
    <name type="scientific">marine sediment metagenome</name>
    <dbReference type="NCBI Taxonomy" id="412755"/>
    <lineage>
        <taxon>unclassified sequences</taxon>
        <taxon>metagenomes</taxon>
        <taxon>ecological metagenomes</taxon>
    </lineage>
</organism>